<dbReference type="OrthoDB" id="8478320at2"/>
<keyword evidence="10" id="KW-1185">Reference proteome</keyword>
<dbReference type="SUPFAM" id="SSF52833">
    <property type="entry name" value="Thioredoxin-like"/>
    <property type="match status" value="1"/>
</dbReference>
<evidence type="ECO:0000313" key="10">
    <source>
        <dbReference type="Proteomes" id="UP000442533"/>
    </source>
</evidence>
<dbReference type="Gene3D" id="3.40.30.10">
    <property type="entry name" value="Glutaredoxin"/>
    <property type="match status" value="1"/>
</dbReference>
<evidence type="ECO:0000256" key="7">
    <source>
        <dbReference type="SAM" id="SignalP"/>
    </source>
</evidence>
<dbReference type="PANTHER" id="PTHR13887:SF14">
    <property type="entry name" value="DISULFIDE BOND FORMATION PROTEIN D"/>
    <property type="match status" value="1"/>
</dbReference>
<evidence type="ECO:0000256" key="1">
    <source>
        <dbReference type="ARBA" id="ARBA00003565"/>
    </source>
</evidence>
<dbReference type="PANTHER" id="PTHR13887">
    <property type="entry name" value="GLUTATHIONE S-TRANSFERASE KAPPA"/>
    <property type="match status" value="1"/>
</dbReference>
<dbReference type="RefSeq" id="WP_155063822.1">
    <property type="nucleotide sequence ID" value="NZ_WMIF01000006.1"/>
</dbReference>
<evidence type="ECO:0000313" key="9">
    <source>
        <dbReference type="EMBL" id="MTH34263.1"/>
    </source>
</evidence>
<evidence type="ECO:0000259" key="8">
    <source>
        <dbReference type="PROSITE" id="PS51352"/>
    </source>
</evidence>
<keyword evidence="4" id="KW-0560">Oxidoreductase</keyword>
<gene>
    <name evidence="9" type="ORF">GL279_06560</name>
</gene>
<proteinExistence type="inferred from homology"/>
<dbReference type="Pfam" id="PF13462">
    <property type="entry name" value="Thioredoxin_4"/>
    <property type="match status" value="1"/>
</dbReference>
<dbReference type="AlphaFoldDB" id="A0A844H3Z4"/>
<reference evidence="9 10" key="1">
    <citation type="submission" date="2019-11" db="EMBL/GenBank/DDBJ databases">
        <authorList>
            <person name="Dong K."/>
        </authorList>
    </citation>
    <scope>NUCLEOTIDE SEQUENCE [LARGE SCALE GENOMIC DNA]</scope>
    <source>
        <strain evidence="9 10">JCM 17370</strain>
    </source>
</reference>
<feature type="domain" description="Thioredoxin" evidence="8">
    <location>
        <begin position="29"/>
        <end position="225"/>
    </location>
</feature>
<accession>A0A844H3Z4</accession>
<comment type="similarity">
    <text evidence="2">Belongs to the thioredoxin family. DsbA subfamily.</text>
</comment>
<keyword evidence="5" id="KW-1015">Disulfide bond</keyword>
<evidence type="ECO:0000256" key="5">
    <source>
        <dbReference type="ARBA" id="ARBA00023157"/>
    </source>
</evidence>
<keyword evidence="6" id="KW-0676">Redox-active center</keyword>
<dbReference type="Proteomes" id="UP000442533">
    <property type="component" value="Unassembled WGS sequence"/>
</dbReference>
<feature type="signal peptide" evidence="7">
    <location>
        <begin position="1"/>
        <end position="24"/>
    </location>
</feature>
<evidence type="ECO:0000256" key="2">
    <source>
        <dbReference type="ARBA" id="ARBA00005791"/>
    </source>
</evidence>
<evidence type="ECO:0000256" key="6">
    <source>
        <dbReference type="ARBA" id="ARBA00023284"/>
    </source>
</evidence>
<evidence type="ECO:0000256" key="4">
    <source>
        <dbReference type="ARBA" id="ARBA00023002"/>
    </source>
</evidence>
<dbReference type="InterPro" id="IPR006311">
    <property type="entry name" value="TAT_signal"/>
</dbReference>
<name>A0A844H3Z4_9RHOB</name>
<dbReference type="InterPro" id="IPR036249">
    <property type="entry name" value="Thioredoxin-like_sf"/>
</dbReference>
<protein>
    <submittedName>
        <fullName evidence="9">Thioredoxin domain-containing protein</fullName>
    </submittedName>
</protein>
<dbReference type="GO" id="GO:0016491">
    <property type="term" value="F:oxidoreductase activity"/>
    <property type="evidence" value="ECO:0007669"/>
    <property type="project" value="UniProtKB-KW"/>
</dbReference>
<dbReference type="InterPro" id="IPR012336">
    <property type="entry name" value="Thioredoxin-like_fold"/>
</dbReference>
<organism evidence="9 10">
    <name type="scientific">Paracoccus limosus</name>
    <dbReference type="NCBI Taxonomy" id="913252"/>
    <lineage>
        <taxon>Bacteria</taxon>
        <taxon>Pseudomonadati</taxon>
        <taxon>Pseudomonadota</taxon>
        <taxon>Alphaproteobacteria</taxon>
        <taxon>Rhodobacterales</taxon>
        <taxon>Paracoccaceae</taxon>
        <taxon>Paracoccus</taxon>
    </lineage>
</organism>
<dbReference type="EMBL" id="WMIF01000006">
    <property type="protein sequence ID" value="MTH34263.1"/>
    <property type="molecule type" value="Genomic_DNA"/>
</dbReference>
<sequence length="230" mass="24604">MTLFRRSVIAAVAAAMTVAAPAFAQDAKPAETTPAPAQAQAQAAADQMPEGKVLADIVLGKAEAPLTIVEYASFTCPHCAAFHAENLPKLKAEYIDTGKVKFIQRDVYFDAVGLWAGILARCGGDDKYYAVSDMLFDEQKTWLDAKTGDEIAANLRKIGAKAGMTTEQMDACWADKQKVADLVTTFQKNATADNVEGTPSFVIGGEKVQNQPWDDMKKIIDAKLAAAGAK</sequence>
<comment type="function">
    <text evidence="1">May be required for disulfide bond formation in some proteins.</text>
</comment>
<comment type="caution">
    <text evidence="9">The sequence shown here is derived from an EMBL/GenBank/DDBJ whole genome shotgun (WGS) entry which is preliminary data.</text>
</comment>
<feature type="chain" id="PRO_5033060160" evidence="7">
    <location>
        <begin position="25"/>
        <end position="230"/>
    </location>
</feature>
<dbReference type="PROSITE" id="PS51352">
    <property type="entry name" value="THIOREDOXIN_2"/>
    <property type="match status" value="1"/>
</dbReference>
<dbReference type="InterPro" id="IPR013766">
    <property type="entry name" value="Thioredoxin_domain"/>
</dbReference>
<keyword evidence="3 7" id="KW-0732">Signal</keyword>
<evidence type="ECO:0000256" key="3">
    <source>
        <dbReference type="ARBA" id="ARBA00022729"/>
    </source>
</evidence>
<dbReference type="PROSITE" id="PS51318">
    <property type="entry name" value="TAT"/>
    <property type="match status" value="1"/>
</dbReference>